<organism evidence="2 3">
    <name type="scientific">Portunus trituberculatus</name>
    <name type="common">Swimming crab</name>
    <name type="synonym">Neptunus trituberculatus</name>
    <dbReference type="NCBI Taxonomy" id="210409"/>
    <lineage>
        <taxon>Eukaryota</taxon>
        <taxon>Metazoa</taxon>
        <taxon>Ecdysozoa</taxon>
        <taxon>Arthropoda</taxon>
        <taxon>Crustacea</taxon>
        <taxon>Multicrustacea</taxon>
        <taxon>Malacostraca</taxon>
        <taxon>Eumalacostraca</taxon>
        <taxon>Eucarida</taxon>
        <taxon>Decapoda</taxon>
        <taxon>Pleocyemata</taxon>
        <taxon>Brachyura</taxon>
        <taxon>Eubrachyura</taxon>
        <taxon>Portunoidea</taxon>
        <taxon>Portunidae</taxon>
        <taxon>Portuninae</taxon>
        <taxon>Portunus</taxon>
    </lineage>
</organism>
<sequence>MMVILAKMKEPANRLFTSVVSQVIAMKKALEHLSLQDWQCLSSTPVVGSVFRITSQARHLQIFVEERDPREPSPRCSSPCHRYAAAVTVLVLCCTIIVLRIYKHRITVRSRGIIRSYAKRKLKRILLGIPRRAKIIFLVFVGEMIGEMKKSVTIGLAKAAANELMNLVSDGCRRMAK</sequence>
<name>A0A5B7CK26_PORTR</name>
<evidence type="ECO:0000256" key="1">
    <source>
        <dbReference type="SAM" id="Phobius"/>
    </source>
</evidence>
<accession>A0A5B7CK26</accession>
<evidence type="ECO:0000313" key="3">
    <source>
        <dbReference type="Proteomes" id="UP000324222"/>
    </source>
</evidence>
<keyword evidence="1" id="KW-0812">Transmembrane</keyword>
<comment type="caution">
    <text evidence="2">The sequence shown here is derived from an EMBL/GenBank/DDBJ whole genome shotgun (WGS) entry which is preliminary data.</text>
</comment>
<proteinExistence type="predicted"/>
<protein>
    <submittedName>
        <fullName evidence="2">Uncharacterized protein</fullName>
    </submittedName>
</protein>
<dbReference type="EMBL" id="VSRR010000041">
    <property type="protein sequence ID" value="MPC08706.1"/>
    <property type="molecule type" value="Genomic_DNA"/>
</dbReference>
<keyword evidence="1" id="KW-0472">Membrane</keyword>
<keyword evidence="1" id="KW-1133">Transmembrane helix</keyword>
<feature type="transmembrane region" description="Helical" evidence="1">
    <location>
        <begin position="83"/>
        <end position="102"/>
    </location>
</feature>
<reference evidence="2 3" key="1">
    <citation type="submission" date="2019-05" db="EMBL/GenBank/DDBJ databases">
        <title>Another draft genome of Portunus trituberculatus and its Hox gene families provides insights of decapod evolution.</title>
        <authorList>
            <person name="Jeong J.-H."/>
            <person name="Song I."/>
            <person name="Kim S."/>
            <person name="Choi T."/>
            <person name="Kim D."/>
            <person name="Ryu S."/>
            <person name="Kim W."/>
        </authorList>
    </citation>
    <scope>NUCLEOTIDE SEQUENCE [LARGE SCALE GENOMIC DNA]</scope>
    <source>
        <tissue evidence="2">Muscle</tissue>
    </source>
</reference>
<gene>
    <name evidence="2" type="ORF">E2C01_001300</name>
</gene>
<dbReference type="AlphaFoldDB" id="A0A5B7CK26"/>
<keyword evidence="3" id="KW-1185">Reference proteome</keyword>
<evidence type="ECO:0000313" key="2">
    <source>
        <dbReference type="EMBL" id="MPC08706.1"/>
    </source>
</evidence>
<dbReference type="Proteomes" id="UP000324222">
    <property type="component" value="Unassembled WGS sequence"/>
</dbReference>